<evidence type="ECO:0000313" key="2">
    <source>
        <dbReference type="Proteomes" id="UP000017559"/>
    </source>
</evidence>
<proteinExistence type="predicted"/>
<name>V2WM83_MONRO</name>
<dbReference type="HOGENOM" id="CLU_143912_0_0_1"/>
<feature type="non-terminal residue" evidence="1">
    <location>
        <position position="1"/>
    </location>
</feature>
<reference evidence="1 2" key="1">
    <citation type="journal article" date="2014" name="BMC Genomics">
        <title>Genome and secretome analysis of the hemibiotrophic fungal pathogen, Moniliophthora roreri, which causes frosty pod rot disease of cacao: mechanisms of the biotrophic and necrotrophic phases.</title>
        <authorList>
            <person name="Meinhardt L.W."/>
            <person name="Costa G.G.L."/>
            <person name="Thomazella D.P.T."/>
            <person name="Teixeira P.J.P.L."/>
            <person name="Carazzolle M.F."/>
            <person name="Schuster S.C."/>
            <person name="Carlson J.E."/>
            <person name="Guiltinan M.J."/>
            <person name="Mieczkowski P."/>
            <person name="Farmer A."/>
            <person name="Ramaraj T."/>
            <person name="Crozier J."/>
            <person name="Davis R.E."/>
            <person name="Shao J."/>
            <person name="Melnick R.L."/>
            <person name="Pereira G.A.G."/>
            <person name="Bailey B.A."/>
        </authorList>
    </citation>
    <scope>NUCLEOTIDE SEQUENCE [LARGE SCALE GENOMIC DNA]</scope>
    <source>
        <strain evidence="1 2">MCA 2997</strain>
    </source>
</reference>
<dbReference type="AlphaFoldDB" id="V2WM83"/>
<dbReference type="EMBL" id="AWSO01002335">
    <property type="protein sequence ID" value="ESK81626.1"/>
    <property type="molecule type" value="Genomic_DNA"/>
</dbReference>
<evidence type="ECO:0000313" key="1">
    <source>
        <dbReference type="EMBL" id="ESK81626.1"/>
    </source>
</evidence>
<dbReference type="Proteomes" id="UP000017559">
    <property type="component" value="Unassembled WGS sequence"/>
</dbReference>
<keyword evidence="1" id="KW-0808">Transferase</keyword>
<organism evidence="1 2">
    <name type="scientific">Moniliophthora roreri (strain MCA 2997)</name>
    <name type="common">Cocoa frosty pod rot fungus</name>
    <name type="synonym">Crinipellis roreri</name>
    <dbReference type="NCBI Taxonomy" id="1381753"/>
    <lineage>
        <taxon>Eukaryota</taxon>
        <taxon>Fungi</taxon>
        <taxon>Dikarya</taxon>
        <taxon>Basidiomycota</taxon>
        <taxon>Agaricomycotina</taxon>
        <taxon>Agaricomycetes</taxon>
        <taxon>Agaricomycetidae</taxon>
        <taxon>Agaricales</taxon>
        <taxon>Marasmiineae</taxon>
        <taxon>Marasmiaceae</taxon>
        <taxon>Moniliophthora</taxon>
    </lineage>
</organism>
<protein>
    <submittedName>
        <fullName evidence="1">Reverse transcriptase-rnase h-integrase</fullName>
    </submittedName>
</protein>
<dbReference type="GO" id="GO:0003964">
    <property type="term" value="F:RNA-directed DNA polymerase activity"/>
    <property type="evidence" value="ECO:0007669"/>
    <property type="project" value="UniProtKB-KW"/>
</dbReference>
<gene>
    <name evidence="1" type="ORF">Moror_11105</name>
</gene>
<keyword evidence="1" id="KW-0695">RNA-directed DNA polymerase</keyword>
<keyword evidence="1" id="KW-0548">Nucleotidyltransferase</keyword>
<comment type="caution">
    <text evidence="1">The sequence shown here is derived from an EMBL/GenBank/DDBJ whole genome shotgun (WGS) entry which is preliminary data.</text>
</comment>
<keyword evidence="2" id="KW-1185">Reference proteome</keyword>
<sequence>KLNRRQARLSLYLTQFDLQLVHVPGTKMVQSDALSQRPDLVDEEENDNEDIVMLPDRLFVNVIDTELKTMLEGALPSDEFLQMTIESLIEKGTPPIKSSLQDWQTEGNLLFYKDRIYVPNDLTLRRLIVKTIHEALPHGHPGQWNTVDQVQRDY</sequence>
<dbReference type="KEGG" id="mrr:Moror_11105"/>
<accession>V2WM83</accession>